<gene>
    <name evidence="2" type="ORF">O0235_09270</name>
</gene>
<reference evidence="2 3" key="1">
    <citation type="journal article" date="2023" name="ISME J.">
        <title>Thermophilic Dehalococcoidia with unusual traits shed light on an unexpected past.</title>
        <authorList>
            <person name="Palmer M."/>
            <person name="Covington J.K."/>
            <person name="Zhou E.M."/>
            <person name="Thomas S.C."/>
            <person name="Habib N."/>
            <person name="Seymour C.O."/>
            <person name="Lai D."/>
            <person name="Johnston J."/>
            <person name="Hashimi A."/>
            <person name="Jiao J.Y."/>
            <person name="Muok A.R."/>
            <person name="Liu L."/>
            <person name="Xian W.D."/>
            <person name="Zhi X.Y."/>
            <person name="Li M.M."/>
            <person name="Silva L.P."/>
            <person name="Bowen B.P."/>
            <person name="Louie K."/>
            <person name="Briegel A."/>
            <person name="Pett-Ridge J."/>
            <person name="Weber P.K."/>
            <person name="Tocheva E.I."/>
            <person name="Woyke T."/>
            <person name="Northen T.R."/>
            <person name="Mayali X."/>
            <person name="Li W.J."/>
            <person name="Hedlund B.P."/>
        </authorList>
    </citation>
    <scope>NUCLEOTIDE SEQUENCE [LARGE SCALE GENOMIC DNA]</scope>
    <source>
        <strain evidence="2 3">YIM 72310</strain>
    </source>
</reference>
<evidence type="ECO:0000313" key="2">
    <source>
        <dbReference type="EMBL" id="WBL34983.1"/>
    </source>
</evidence>
<feature type="compositionally biased region" description="Low complexity" evidence="1">
    <location>
        <begin position="80"/>
        <end position="96"/>
    </location>
</feature>
<dbReference type="Proteomes" id="UP001212803">
    <property type="component" value="Chromosome"/>
</dbReference>
<keyword evidence="3" id="KW-1185">Reference proteome</keyword>
<organism evidence="2 3">
    <name type="scientific">Tepidiforma flava</name>
    <dbReference type="NCBI Taxonomy" id="3004094"/>
    <lineage>
        <taxon>Bacteria</taxon>
        <taxon>Bacillati</taxon>
        <taxon>Chloroflexota</taxon>
        <taxon>Tepidiformia</taxon>
        <taxon>Tepidiformales</taxon>
        <taxon>Tepidiformaceae</taxon>
        <taxon>Tepidiforma</taxon>
    </lineage>
</organism>
<dbReference type="RefSeq" id="WP_270055511.1">
    <property type="nucleotide sequence ID" value="NZ_CP115149.1"/>
</dbReference>
<sequence length="96" mass="9773">MEPRTGPLRGPTRPGLPVAGAAEEVFDVLEDVVGGGEFAVAEGSSSLVPSSSVSSSYWAFEGADVGMPTWSSPREASLTRSMKAAARSSRSPSGTG</sequence>
<evidence type="ECO:0000313" key="3">
    <source>
        <dbReference type="Proteomes" id="UP001212803"/>
    </source>
</evidence>
<proteinExistence type="predicted"/>
<protein>
    <submittedName>
        <fullName evidence="2">Uncharacterized protein</fullName>
    </submittedName>
</protein>
<feature type="region of interest" description="Disordered" evidence="1">
    <location>
        <begin position="65"/>
        <end position="96"/>
    </location>
</feature>
<evidence type="ECO:0000256" key="1">
    <source>
        <dbReference type="SAM" id="MobiDB-lite"/>
    </source>
</evidence>
<dbReference type="EMBL" id="CP115149">
    <property type="protein sequence ID" value="WBL34983.1"/>
    <property type="molecule type" value="Genomic_DNA"/>
</dbReference>
<name>A0ABY7M5T7_9CHLR</name>
<accession>A0ABY7M5T7</accession>